<organism evidence="1 2">
    <name type="scientific">Falsiroseomonas stagni DSM 19981</name>
    <dbReference type="NCBI Taxonomy" id="1123062"/>
    <lineage>
        <taxon>Bacteria</taxon>
        <taxon>Pseudomonadati</taxon>
        <taxon>Pseudomonadota</taxon>
        <taxon>Alphaproteobacteria</taxon>
        <taxon>Acetobacterales</taxon>
        <taxon>Roseomonadaceae</taxon>
        <taxon>Falsiroseomonas</taxon>
    </lineage>
</organism>
<dbReference type="Proteomes" id="UP000199473">
    <property type="component" value="Unassembled WGS sequence"/>
</dbReference>
<proteinExistence type="predicted"/>
<keyword evidence="2" id="KW-1185">Reference proteome</keyword>
<reference evidence="1 2" key="1">
    <citation type="submission" date="2016-10" db="EMBL/GenBank/DDBJ databases">
        <authorList>
            <person name="de Groot N.N."/>
        </authorList>
    </citation>
    <scope>NUCLEOTIDE SEQUENCE [LARGE SCALE GENOMIC DNA]</scope>
    <source>
        <strain evidence="1 2">DSM 19981</strain>
    </source>
</reference>
<evidence type="ECO:0000313" key="1">
    <source>
        <dbReference type="EMBL" id="SFK78542.1"/>
    </source>
</evidence>
<name>A0A1I4CBL6_9PROT</name>
<dbReference type="AlphaFoldDB" id="A0A1I4CBL6"/>
<dbReference type="EMBL" id="FOSQ01000007">
    <property type="protein sequence ID" value="SFK78542.1"/>
    <property type="molecule type" value="Genomic_DNA"/>
</dbReference>
<protein>
    <submittedName>
        <fullName evidence="1">Uncharacterized protein</fullName>
    </submittedName>
</protein>
<sequence length="81" mass="8771">MDAAKAMRAAAVRVCTQAPITSPAYVEASATLAQLDRLAEALTGRCGVLHDPRHTAGGRYPVPDRLRRGQKLRRKTLGWSS</sequence>
<gene>
    <name evidence="1" type="ORF">SAMN02745775_107116</name>
</gene>
<accession>A0A1I4CBL6</accession>
<evidence type="ECO:0000313" key="2">
    <source>
        <dbReference type="Proteomes" id="UP000199473"/>
    </source>
</evidence>